<gene>
    <name evidence="8" type="ORF">E1267_21610</name>
</gene>
<dbReference type="OrthoDB" id="4116926at2"/>
<dbReference type="InterPro" id="IPR011701">
    <property type="entry name" value="MFS"/>
</dbReference>
<proteinExistence type="predicted"/>
<feature type="domain" description="Major facilitator superfamily (MFS) profile" evidence="7">
    <location>
        <begin position="235"/>
        <end position="445"/>
    </location>
</feature>
<evidence type="ECO:0000256" key="6">
    <source>
        <dbReference type="SAM" id="Phobius"/>
    </source>
</evidence>
<sequence>MIKGYAVIARPASATLLTSLVVGRLAGAAFPIAFVVSLANTRGYAAAAILQGIMVFALASTAPLRARVLDKFTVRRTIIPQSLLYLLLFAGLVATARQPEAPNWLVGVLALLSAISAPALDTAVRVSWRKMARNEEEVKSLHVLDSITEEAGFLLGPVLASILMLTAGVENGLLATAILISLSNLLTILTPVVRRELLAEVPPAETSSPDHVGLADGTWHRRLLATILGPITRSDLRETVLPVVVTGISFGLLAIAIPNIAAAGGNIAASGFLTATISAGGLIGGLVYGALKLKGSLWRRQAKLALLFGSPLALLPLADSPWFIGGILLISGLAVTPLYINSYLLIDKEIPADVRHEANSWVAVGNDLGYTVGIAVGGMIIAARDYSNALVGVAVVGILLVVIAIRGLSRPQSLMRDKLEHEKESTGDRNDCVEAEGLDRDSWPG</sequence>
<dbReference type="GO" id="GO:0005886">
    <property type="term" value="C:plasma membrane"/>
    <property type="evidence" value="ECO:0007669"/>
    <property type="project" value="UniProtKB-SubCell"/>
</dbReference>
<dbReference type="Proteomes" id="UP000295157">
    <property type="component" value="Unassembled WGS sequence"/>
</dbReference>
<evidence type="ECO:0000256" key="4">
    <source>
        <dbReference type="ARBA" id="ARBA00023136"/>
    </source>
</evidence>
<feature type="transmembrane region" description="Helical" evidence="6">
    <location>
        <begin position="173"/>
        <end position="193"/>
    </location>
</feature>
<dbReference type="Gene3D" id="1.20.1250.20">
    <property type="entry name" value="MFS general substrate transporter like domains"/>
    <property type="match status" value="2"/>
</dbReference>
<dbReference type="SUPFAM" id="SSF103473">
    <property type="entry name" value="MFS general substrate transporter"/>
    <property type="match status" value="1"/>
</dbReference>
<evidence type="ECO:0000259" key="7">
    <source>
        <dbReference type="PROSITE" id="PS50850"/>
    </source>
</evidence>
<dbReference type="PANTHER" id="PTHR23542">
    <property type="match status" value="1"/>
</dbReference>
<feature type="transmembrane region" description="Helical" evidence="6">
    <location>
        <begin position="104"/>
        <end position="126"/>
    </location>
</feature>
<dbReference type="InterPro" id="IPR036259">
    <property type="entry name" value="MFS_trans_sf"/>
</dbReference>
<accession>A0A4R4N7I2</accession>
<dbReference type="PROSITE" id="PS50850">
    <property type="entry name" value="MFS"/>
    <property type="match status" value="1"/>
</dbReference>
<reference evidence="8 9" key="1">
    <citation type="submission" date="2019-02" db="EMBL/GenBank/DDBJ databases">
        <title>Draft genome sequences of novel Actinobacteria.</title>
        <authorList>
            <person name="Sahin N."/>
            <person name="Ay H."/>
            <person name="Saygin H."/>
        </authorList>
    </citation>
    <scope>NUCLEOTIDE SEQUENCE [LARGE SCALE GENOMIC DNA]</scope>
    <source>
        <strain evidence="8 9">KC201</strain>
    </source>
</reference>
<feature type="transmembrane region" description="Helical" evidence="6">
    <location>
        <begin position="358"/>
        <end position="383"/>
    </location>
</feature>
<dbReference type="PANTHER" id="PTHR23542:SF1">
    <property type="entry name" value="MAJOR FACILITATOR SUPERFAMILY (MFS) PROFILE DOMAIN-CONTAINING PROTEIN"/>
    <property type="match status" value="1"/>
</dbReference>
<organism evidence="8 9">
    <name type="scientific">Nonomuraea longispora</name>
    <dbReference type="NCBI Taxonomy" id="1848320"/>
    <lineage>
        <taxon>Bacteria</taxon>
        <taxon>Bacillati</taxon>
        <taxon>Actinomycetota</taxon>
        <taxon>Actinomycetes</taxon>
        <taxon>Streptosporangiales</taxon>
        <taxon>Streptosporangiaceae</taxon>
        <taxon>Nonomuraea</taxon>
    </lineage>
</organism>
<evidence type="ECO:0000256" key="3">
    <source>
        <dbReference type="ARBA" id="ARBA00022989"/>
    </source>
</evidence>
<comment type="caution">
    <text evidence="8">The sequence shown here is derived from an EMBL/GenBank/DDBJ whole genome shotgun (WGS) entry which is preliminary data.</text>
</comment>
<feature type="transmembrane region" description="Helical" evidence="6">
    <location>
        <begin position="389"/>
        <end position="408"/>
    </location>
</feature>
<keyword evidence="9" id="KW-1185">Reference proteome</keyword>
<feature type="transmembrane region" description="Helical" evidence="6">
    <location>
        <begin position="78"/>
        <end position="98"/>
    </location>
</feature>
<evidence type="ECO:0000256" key="2">
    <source>
        <dbReference type="ARBA" id="ARBA00022692"/>
    </source>
</evidence>
<feature type="transmembrane region" description="Helical" evidence="6">
    <location>
        <begin position="267"/>
        <end position="290"/>
    </location>
</feature>
<evidence type="ECO:0000256" key="1">
    <source>
        <dbReference type="ARBA" id="ARBA00004651"/>
    </source>
</evidence>
<dbReference type="Pfam" id="PF07690">
    <property type="entry name" value="MFS_1"/>
    <property type="match status" value="1"/>
</dbReference>
<dbReference type="AlphaFoldDB" id="A0A4R4N7I2"/>
<feature type="region of interest" description="Disordered" evidence="5">
    <location>
        <begin position="419"/>
        <end position="445"/>
    </location>
</feature>
<keyword evidence="2 6" id="KW-0812">Transmembrane</keyword>
<evidence type="ECO:0000313" key="8">
    <source>
        <dbReference type="EMBL" id="TDC04831.1"/>
    </source>
</evidence>
<dbReference type="InterPro" id="IPR020846">
    <property type="entry name" value="MFS_dom"/>
</dbReference>
<protein>
    <submittedName>
        <fullName evidence="8">MFS transporter</fullName>
    </submittedName>
</protein>
<evidence type="ECO:0000313" key="9">
    <source>
        <dbReference type="Proteomes" id="UP000295157"/>
    </source>
</evidence>
<dbReference type="GO" id="GO:0022857">
    <property type="term" value="F:transmembrane transporter activity"/>
    <property type="evidence" value="ECO:0007669"/>
    <property type="project" value="InterPro"/>
</dbReference>
<evidence type="ECO:0000256" key="5">
    <source>
        <dbReference type="SAM" id="MobiDB-lite"/>
    </source>
</evidence>
<comment type="subcellular location">
    <subcellularLocation>
        <location evidence="1">Cell membrane</location>
        <topology evidence="1">Multi-pass membrane protein</topology>
    </subcellularLocation>
</comment>
<feature type="transmembrane region" description="Helical" evidence="6">
    <location>
        <begin position="44"/>
        <end position="66"/>
    </location>
</feature>
<feature type="transmembrane region" description="Helical" evidence="6">
    <location>
        <begin position="240"/>
        <end position="261"/>
    </location>
</feature>
<keyword evidence="4 6" id="KW-0472">Membrane</keyword>
<keyword evidence="3 6" id="KW-1133">Transmembrane helix</keyword>
<dbReference type="EMBL" id="SMJZ01000081">
    <property type="protein sequence ID" value="TDC04831.1"/>
    <property type="molecule type" value="Genomic_DNA"/>
</dbReference>
<feature type="transmembrane region" description="Helical" evidence="6">
    <location>
        <begin position="324"/>
        <end position="346"/>
    </location>
</feature>
<name>A0A4R4N7I2_9ACTN</name>
<dbReference type="RefSeq" id="WP_132334404.1">
    <property type="nucleotide sequence ID" value="NZ_SMJZ01000081.1"/>
</dbReference>